<feature type="region of interest" description="Disordered" evidence="1">
    <location>
        <begin position="40"/>
        <end position="75"/>
    </location>
</feature>
<evidence type="ECO:0000313" key="3">
    <source>
        <dbReference type="EMBL" id="KAJ8792389.1"/>
    </source>
</evidence>
<gene>
    <name evidence="3" type="ORF">J1605_019608</name>
</gene>
<keyword evidence="2" id="KW-0732">Signal</keyword>
<comment type="caution">
    <text evidence="3">The sequence shown here is derived from an EMBL/GenBank/DDBJ whole genome shotgun (WGS) entry which is preliminary data.</text>
</comment>
<accession>A0AB34HLM1</accession>
<evidence type="ECO:0008006" key="5">
    <source>
        <dbReference type="Google" id="ProtNLM"/>
    </source>
</evidence>
<reference evidence="3 4" key="1">
    <citation type="submission" date="2022-11" db="EMBL/GenBank/DDBJ databases">
        <title>Whole genome sequence of Eschrichtius robustus ER-17-0199.</title>
        <authorList>
            <person name="Bruniche-Olsen A."/>
            <person name="Black A.N."/>
            <person name="Fields C.J."/>
            <person name="Walden K."/>
            <person name="Dewoody J.A."/>
        </authorList>
    </citation>
    <scope>NUCLEOTIDE SEQUENCE [LARGE SCALE GENOMIC DNA]</scope>
    <source>
        <strain evidence="3">ER-17-0199</strain>
        <tissue evidence="3">Blubber</tissue>
    </source>
</reference>
<name>A0AB34HLM1_ESCRO</name>
<dbReference type="AlphaFoldDB" id="A0AB34HLM1"/>
<feature type="compositionally biased region" description="Polar residues" evidence="1">
    <location>
        <begin position="43"/>
        <end position="53"/>
    </location>
</feature>
<evidence type="ECO:0000256" key="1">
    <source>
        <dbReference type="SAM" id="MobiDB-lite"/>
    </source>
</evidence>
<dbReference type="Proteomes" id="UP001159641">
    <property type="component" value="Unassembled WGS sequence"/>
</dbReference>
<evidence type="ECO:0000313" key="4">
    <source>
        <dbReference type="Proteomes" id="UP001159641"/>
    </source>
</evidence>
<feature type="signal peptide" evidence="2">
    <location>
        <begin position="1"/>
        <end position="21"/>
    </location>
</feature>
<evidence type="ECO:0000256" key="2">
    <source>
        <dbReference type="SAM" id="SignalP"/>
    </source>
</evidence>
<dbReference type="EMBL" id="JAIQCJ010001090">
    <property type="protein sequence ID" value="KAJ8792389.1"/>
    <property type="molecule type" value="Genomic_DNA"/>
</dbReference>
<keyword evidence="4" id="KW-1185">Reference proteome</keyword>
<feature type="chain" id="PRO_5044238001" description="Secreted protein" evidence="2">
    <location>
        <begin position="22"/>
        <end position="95"/>
    </location>
</feature>
<proteinExistence type="predicted"/>
<protein>
    <recommendedName>
        <fullName evidence="5">Secreted protein</fullName>
    </recommendedName>
</protein>
<sequence length="95" mass="9688">MQAATLQPSALMFVCCPLVGAEGTVATWLPLGGTLAAQRQEDQSVLGSQQGPSETLVRPCQSPARTGGPFVASPSPEIKPNLIACGSHVAHPLPG</sequence>
<organism evidence="3 4">
    <name type="scientific">Eschrichtius robustus</name>
    <name type="common">California gray whale</name>
    <name type="synonym">Eschrichtius gibbosus</name>
    <dbReference type="NCBI Taxonomy" id="9764"/>
    <lineage>
        <taxon>Eukaryota</taxon>
        <taxon>Metazoa</taxon>
        <taxon>Chordata</taxon>
        <taxon>Craniata</taxon>
        <taxon>Vertebrata</taxon>
        <taxon>Euteleostomi</taxon>
        <taxon>Mammalia</taxon>
        <taxon>Eutheria</taxon>
        <taxon>Laurasiatheria</taxon>
        <taxon>Artiodactyla</taxon>
        <taxon>Whippomorpha</taxon>
        <taxon>Cetacea</taxon>
        <taxon>Mysticeti</taxon>
        <taxon>Eschrichtiidae</taxon>
        <taxon>Eschrichtius</taxon>
    </lineage>
</organism>